<name>A0ABS4EGQ1_9HYPH</name>
<dbReference type="EMBL" id="JAGGJV010000001">
    <property type="protein sequence ID" value="MBP1857031.1"/>
    <property type="molecule type" value="Genomic_DNA"/>
</dbReference>
<sequence length="126" mass="14315">MKVRTGKEGEAPPLYVSHISRNLIFLGGGPESERREITFSNDGKRWENADLLEKLISLNTQALPFKFNQRDIESPDMLMSWWQETGKLTVSFDMISWHGPGQWIITTIEPPIIGMRGWTGPAPFGQ</sequence>
<comment type="caution">
    <text evidence="1">The sequence shown here is derived from an EMBL/GenBank/DDBJ whole genome shotgun (WGS) entry which is preliminary data.</text>
</comment>
<dbReference type="Proteomes" id="UP000823786">
    <property type="component" value="Unassembled WGS sequence"/>
</dbReference>
<evidence type="ECO:0000313" key="2">
    <source>
        <dbReference type="Proteomes" id="UP000823786"/>
    </source>
</evidence>
<proteinExistence type="predicted"/>
<evidence type="ECO:0008006" key="3">
    <source>
        <dbReference type="Google" id="ProtNLM"/>
    </source>
</evidence>
<organism evidence="1 2">
    <name type="scientific">Rhizobium herbae</name>
    <dbReference type="NCBI Taxonomy" id="508661"/>
    <lineage>
        <taxon>Bacteria</taxon>
        <taxon>Pseudomonadati</taxon>
        <taxon>Pseudomonadota</taxon>
        <taxon>Alphaproteobacteria</taxon>
        <taxon>Hyphomicrobiales</taxon>
        <taxon>Rhizobiaceae</taxon>
        <taxon>Rhizobium/Agrobacterium group</taxon>
        <taxon>Rhizobium</taxon>
    </lineage>
</organism>
<gene>
    <name evidence="1" type="ORF">J2Z75_000511</name>
</gene>
<reference evidence="1 2" key="1">
    <citation type="submission" date="2021-03" db="EMBL/GenBank/DDBJ databases">
        <title>Genomic Encyclopedia of Type Strains, Phase IV (KMG-IV): sequencing the most valuable type-strain genomes for metagenomic binning, comparative biology and taxonomic classification.</title>
        <authorList>
            <person name="Goeker M."/>
        </authorList>
    </citation>
    <scope>NUCLEOTIDE SEQUENCE [LARGE SCALE GENOMIC DNA]</scope>
    <source>
        <strain evidence="1 2">DSM 26427</strain>
    </source>
</reference>
<evidence type="ECO:0000313" key="1">
    <source>
        <dbReference type="EMBL" id="MBP1857031.1"/>
    </source>
</evidence>
<protein>
    <recommendedName>
        <fullName evidence="3">Exo-alpha-sialidase</fullName>
    </recommendedName>
</protein>
<keyword evidence="2" id="KW-1185">Reference proteome</keyword>
<dbReference type="RefSeq" id="WP_209847293.1">
    <property type="nucleotide sequence ID" value="NZ_JAGGJV010000001.1"/>
</dbReference>
<accession>A0ABS4EGQ1</accession>